<evidence type="ECO:0000256" key="1">
    <source>
        <dbReference type="SAM" id="MobiDB-lite"/>
    </source>
</evidence>
<feature type="compositionally biased region" description="Low complexity" evidence="1">
    <location>
        <begin position="1"/>
        <end position="17"/>
    </location>
</feature>
<accession>A0AAD4GDC4</accession>
<feature type="compositionally biased region" description="Low complexity" evidence="1">
    <location>
        <begin position="311"/>
        <end position="340"/>
    </location>
</feature>
<feature type="region of interest" description="Disordered" evidence="1">
    <location>
        <begin position="163"/>
        <end position="203"/>
    </location>
</feature>
<feature type="region of interest" description="Disordered" evidence="1">
    <location>
        <begin position="1"/>
        <end position="31"/>
    </location>
</feature>
<sequence length="472" mass="50515">MLATHALSLSLHSSPSPNARPSLFPGSRPPLADSTNVSSCTDVGISGCPKSLVYPTSVTRTVCSWSDVKSSTGSNSSPFHFRHHPLSSTPSPFPVTCKAPPTVSISLSAVCSQSIPGELIGGPEARGLEPDLPDVRSVVPFPSSPLDDDMDVEMFDGTCVPRSDGALQSVGHAPRKRRSAHSSVSSLPGGLGKDAKQKRPRKSKRQVTELWWLGVVHRSILRSIEARQSAGELDSSTKSLSGLRDLGAMDHVLIGKIQKRLAENGYSEGSLPSPFPRISSPSISVPSLNLLAPSREILATGPAPLNPKENITISRTATTSTSSEASTRASYSPIPPSTSTSHRRHVRFEIARHPRQPPTIPRRSPSPPARTGSVSTNAQTLTLTIPQLVATLTLAYHERSGLRLRRRTYKATDCGQNTGCSPPSVPCQVVQCGNADATQDKERTHQLRTLRARLSSAPERKSLLSRVVYAEG</sequence>
<feature type="compositionally biased region" description="Pro residues" evidence="1">
    <location>
        <begin position="356"/>
        <end position="368"/>
    </location>
</feature>
<dbReference type="AlphaFoldDB" id="A0AAD4GDC4"/>
<dbReference type="Proteomes" id="UP001194468">
    <property type="component" value="Unassembled WGS sequence"/>
</dbReference>
<comment type="caution">
    <text evidence="2">The sequence shown here is derived from an EMBL/GenBank/DDBJ whole genome shotgun (WGS) entry which is preliminary data.</text>
</comment>
<reference evidence="2" key="1">
    <citation type="submission" date="2019-10" db="EMBL/GenBank/DDBJ databases">
        <authorList>
            <consortium name="DOE Joint Genome Institute"/>
            <person name="Kuo A."/>
            <person name="Miyauchi S."/>
            <person name="Kiss E."/>
            <person name="Drula E."/>
            <person name="Kohler A."/>
            <person name="Sanchez-Garcia M."/>
            <person name="Andreopoulos B."/>
            <person name="Barry K.W."/>
            <person name="Bonito G."/>
            <person name="Buee M."/>
            <person name="Carver A."/>
            <person name="Chen C."/>
            <person name="Cichocki N."/>
            <person name="Clum A."/>
            <person name="Culley D."/>
            <person name="Crous P.W."/>
            <person name="Fauchery L."/>
            <person name="Girlanda M."/>
            <person name="Hayes R."/>
            <person name="Keri Z."/>
            <person name="LaButti K."/>
            <person name="Lipzen A."/>
            <person name="Lombard V."/>
            <person name="Magnuson J."/>
            <person name="Maillard F."/>
            <person name="Morin E."/>
            <person name="Murat C."/>
            <person name="Nolan M."/>
            <person name="Ohm R."/>
            <person name="Pangilinan J."/>
            <person name="Pereira M."/>
            <person name="Perotto S."/>
            <person name="Peter M."/>
            <person name="Riley R."/>
            <person name="Sitrit Y."/>
            <person name="Stielow B."/>
            <person name="Szollosi G."/>
            <person name="Zifcakova L."/>
            <person name="Stursova M."/>
            <person name="Spatafora J.W."/>
            <person name="Tedersoo L."/>
            <person name="Vaario L.-M."/>
            <person name="Yamada A."/>
            <person name="Yan M."/>
            <person name="Wang P."/>
            <person name="Xu J."/>
            <person name="Bruns T."/>
            <person name="Baldrian P."/>
            <person name="Vilgalys R."/>
            <person name="Henrissat B."/>
            <person name="Grigoriev I.V."/>
            <person name="Hibbett D."/>
            <person name="Nagy L.G."/>
            <person name="Martin F.M."/>
        </authorList>
    </citation>
    <scope>NUCLEOTIDE SEQUENCE</scope>
    <source>
        <strain evidence="2">BED1</strain>
    </source>
</reference>
<evidence type="ECO:0000313" key="3">
    <source>
        <dbReference type="Proteomes" id="UP001194468"/>
    </source>
</evidence>
<organism evidence="2 3">
    <name type="scientific">Boletus edulis BED1</name>
    <dbReference type="NCBI Taxonomy" id="1328754"/>
    <lineage>
        <taxon>Eukaryota</taxon>
        <taxon>Fungi</taxon>
        <taxon>Dikarya</taxon>
        <taxon>Basidiomycota</taxon>
        <taxon>Agaricomycotina</taxon>
        <taxon>Agaricomycetes</taxon>
        <taxon>Agaricomycetidae</taxon>
        <taxon>Boletales</taxon>
        <taxon>Boletineae</taxon>
        <taxon>Boletaceae</taxon>
        <taxon>Boletoideae</taxon>
        <taxon>Boletus</taxon>
    </lineage>
</organism>
<keyword evidence="3" id="KW-1185">Reference proteome</keyword>
<evidence type="ECO:0000313" key="2">
    <source>
        <dbReference type="EMBL" id="KAF8437681.1"/>
    </source>
</evidence>
<proteinExistence type="predicted"/>
<dbReference type="EMBL" id="WHUW01000018">
    <property type="protein sequence ID" value="KAF8437681.1"/>
    <property type="molecule type" value="Genomic_DNA"/>
</dbReference>
<protein>
    <submittedName>
        <fullName evidence="2">Uncharacterized protein</fullName>
    </submittedName>
</protein>
<reference evidence="2" key="2">
    <citation type="journal article" date="2020" name="Nat. Commun.">
        <title>Large-scale genome sequencing of mycorrhizal fungi provides insights into the early evolution of symbiotic traits.</title>
        <authorList>
            <person name="Miyauchi S."/>
            <person name="Kiss E."/>
            <person name="Kuo A."/>
            <person name="Drula E."/>
            <person name="Kohler A."/>
            <person name="Sanchez-Garcia M."/>
            <person name="Morin E."/>
            <person name="Andreopoulos B."/>
            <person name="Barry K.W."/>
            <person name="Bonito G."/>
            <person name="Buee M."/>
            <person name="Carver A."/>
            <person name="Chen C."/>
            <person name="Cichocki N."/>
            <person name="Clum A."/>
            <person name="Culley D."/>
            <person name="Crous P.W."/>
            <person name="Fauchery L."/>
            <person name="Girlanda M."/>
            <person name="Hayes R.D."/>
            <person name="Keri Z."/>
            <person name="LaButti K."/>
            <person name="Lipzen A."/>
            <person name="Lombard V."/>
            <person name="Magnuson J."/>
            <person name="Maillard F."/>
            <person name="Murat C."/>
            <person name="Nolan M."/>
            <person name="Ohm R.A."/>
            <person name="Pangilinan J."/>
            <person name="Pereira M.F."/>
            <person name="Perotto S."/>
            <person name="Peter M."/>
            <person name="Pfister S."/>
            <person name="Riley R."/>
            <person name="Sitrit Y."/>
            <person name="Stielow J.B."/>
            <person name="Szollosi G."/>
            <person name="Zifcakova L."/>
            <person name="Stursova M."/>
            <person name="Spatafora J.W."/>
            <person name="Tedersoo L."/>
            <person name="Vaario L.M."/>
            <person name="Yamada A."/>
            <person name="Yan M."/>
            <person name="Wang P."/>
            <person name="Xu J."/>
            <person name="Bruns T."/>
            <person name="Baldrian P."/>
            <person name="Vilgalys R."/>
            <person name="Dunand C."/>
            <person name="Henrissat B."/>
            <person name="Grigoriev I.V."/>
            <person name="Hibbett D."/>
            <person name="Nagy L.G."/>
            <person name="Martin F.M."/>
        </authorList>
    </citation>
    <scope>NUCLEOTIDE SEQUENCE</scope>
    <source>
        <strain evidence="2">BED1</strain>
    </source>
</reference>
<gene>
    <name evidence="2" type="ORF">L210DRAFT_3761890</name>
</gene>
<feature type="region of interest" description="Disordered" evidence="1">
    <location>
        <begin position="301"/>
        <end position="378"/>
    </location>
</feature>
<name>A0AAD4GDC4_BOLED</name>